<dbReference type="PANTHER" id="PTHR10137:SF0">
    <property type="entry name" value="V-TYPE PROTON ATPASE SUBUNIT C"/>
    <property type="match status" value="1"/>
</dbReference>
<dbReference type="Pfam" id="PF03223">
    <property type="entry name" value="V-ATPase_C"/>
    <property type="match status" value="1"/>
</dbReference>
<dbReference type="CDD" id="cd14785">
    <property type="entry name" value="V-ATPase_C"/>
    <property type="match status" value="1"/>
</dbReference>
<dbReference type="VEuPathDB" id="ToxoDB:TGME49_315620"/>
<evidence type="ECO:0000256" key="3">
    <source>
        <dbReference type="ARBA" id="ARBA00022781"/>
    </source>
</evidence>
<dbReference type="Gene3D" id="1.20.1460.10">
    <property type="entry name" value="subunit c (vma5p) of the yeast v-atpase, domain 2"/>
    <property type="match status" value="1"/>
</dbReference>
<dbReference type="InterPro" id="IPR036132">
    <property type="entry name" value="Vac_ATP_synth_c_sf"/>
</dbReference>
<dbReference type="Gene3D" id="3.30.70.1180">
    <property type="entry name" value="Vacuolar atp synthase subunit c, domain 1"/>
    <property type="match status" value="1"/>
</dbReference>
<evidence type="ECO:0000313" key="7">
    <source>
        <dbReference type="Proteomes" id="UP000557509"/>
    </source>
</evidence>
<comment type="caution">
    <text evidence="6">The sequence shown here is derived from an EMBL/GenBank/DDBJ whole genome shotgun (WGS) entry which is preliminary data.</text>
</comment>
<proteinExistence type="inferred from homology"/>
<keyword evidence="4 5" id="KW-0406">Ion transport</keyword>
<dbReference type="Gene3D" id="3.30.70.100">
    <property type="match status" value="1"/>
</dbReference>
<protein>
    <recommendedName>
        <fullName evidence="5">V-type proton ATPase subunit C</fullName>
    </recommendedName>
</protein>
<dbReference type="EMBL" id="JAAUHK010000196">
    <property type="protein sequence ID" value="KAF4639675.1"/>
    <property type="molecule type" value="Genomic_DNA"/>
</dbReference>
<dbReference type="SMR" id="A0A7J6JWU9"/>
<keyword evidence="3 5" id="KW-0375">Hydrogen ion transport</keyword>
<sequence length="404" mass="46107">MLGSSEGGARGCPYWIVACNTDETHSAEQIFSSLKHAVLGSRNALCDEACLLDIPHLKFGTFDDLIRSVDILQKQDAYVESVIRRIERQAVEIDPDCELKVVWQRHSLTVDQYIRRFQWDDAKFPRLRAIPENLDALVQSVTKTDDEVRAKVAVWQEVRQQMANSASGKKTGPATYFQRDLIDVLSPDTVRDDDFLVTEHLTTAVVVVPRGQEREWEQSYESLDAFVVPRSSRKFNVAEDADGNALWRVILFTSHLQAFRQAAQAKKFVVRDFHYSPQAYKETMLARSRVEAEKTKQETFLSRVCFAAFSDIFVAWMHLKVMRTFCEAVLRFGVPPEYAAFVLRPVSEAKEKKLRHELDKLFSPKGGFGNSYFSGKDDPGSDDEDFYPYIWLALQPFGSHRASA</sequence>
<name>A0A7J6JWU9_TOXGO</name>
<gene>
    <name evidence="6" type="ORF">TGRH88_054470</name>
</gene>
<evidence type="ECO:0000256" key="4">
    <source>
        <dbReference type="ARBA" id="ARBA00023065"/>
    </source>
</evidence>
<dbReference type="PANTHER" id="PTHR10137">
    <property type="entry name" value="V-TYPE PROTON ATPASE SUBUNIT C"/>
    <property type="match status" value="1"/>
</dbReference>
<organism evidence="6 7">
    <name type="scientific">Toxoplasma gondii</name>
    <dbReference type="NCBI Taxonomy" id="5811"/>
    <lineage>
        <taxon>Eukaryota</taxon>
        <taxon>Sar</taxon>
        <taxon>Alveolata</taxon>
        <taxon>Apicomplexa</taxon>
        <taxon>Conoidasida</taxon>
        <taxon>Coccidia</taxon>
        <taxon>Eucoccidiorida</taxon>
        <taxon>Eimeriorina</taxon>
        <taxon>Sarcocystidae</taxon>
        <taxon>Toxoplasma</taxon>
    </lineage>
</organism>
<evidence type="ECO:0000313" key="6">
    <source>
        <dbReference type="EMBL" id="KAF4639675.1"/>
    </source>
</evidence>
<dbReference type="InterPro" id="IPR004907">
    <property type="entry name" value="ATPase_V1-cplx_csu"/>
</dbReference>
<reference evidence="6 7" key="1">
    <citation type="submission" date="2020-03" db="EMBL/GenBank/DDBJ databases">
        <title>Genome sequence of Toxoplasma gondii RH-88 strain.</title>
        <authorList>
            <person name="Lorenzi H.A."/>
            <person name="Venepally P."/>
            <person name="Rozenberg A."/>
            <person name="Sibley D."/>
        </authorList>
    </citation>
    <scope>NUCLEOTIDE SEQUENCE [LARGE SCALE GENOMIC DNA]</scope>
    <source>
        <strain evidence="6 7">RH-88</strain>
    </source>
</reference>
<accession>A0A7J6JWU9</accession>
<comment type="similarity">
    <text evidence="1 5">Belongs to the V-ATPase C subunit family.</text>
</comment>
<dbReference type="Proteomes" id="UP000557509">
    <property type="component" value="Unassembled WGS sequence"/>
</dbReference>
<comment type="function">
    <text evidence="5">Subunit of the V1 complex of vacuolar(H+)-ATPase (V-ATPase), a multisubunit enzyme composed of a peripheral complex (V1) that hydrolyzes ATP and a membrane integral complex (V0) that translocates protons. V-ATPase is responsible for acidifying and maintaining the pH of intracellular compartments and in some cell types, is targeted to the plasma membrane, where it is responsible for acidifying the extracellular environment. Subunit C is necessary for the assembly of the catalytic sector of the enzyme and is likely to have a specific function in its catalytic activity.</text>
</comment>
<evidence type="ECO:0000256" key="1">
    <source>
        <dbReference type="ARBA" id="ARBA00006138"/>
    </source>
</evidence>
<dbReference type="SUPFAM" id="SSF118203">
    <property type="entry name" value="Vacuolar ATP synthase subunit C"/>
    <property type="match status" value="1"/>
</dbReference>
<evidence type="ECO:0000256" key="2">
    <source>
        <dbReference type="ARBA" id="ARBA00022448"/>
    </source>
</evidence>
<keyword evidence="7" id="KW-1185">Reference proteome</keyword>
<comment type="subunit">
    <text evidence="5">V-ATPase is a heteromultimeric enzyme composed of a peripheral catalytic V1 complex (components A to H) attached to an integral membrane V0 proton pore complex.</text>
</comment>
<dbReference type="AlphaFoldDB" id="A0A7J6JWU9"/>
<dbReference type="GO" id="GO:0000221">
    <property type="term" value="C:vacuolar proton-transporting V-type ATPase, V1 domain"/>
    <property type="evidence" value="ECO:0007669"/>
    <property type="project" value="TreeGrafter"/>
</dbReference>
<keyword evidence="2 5" id="KW-0813">Transport</keyword>
<dbReference type="GO" id="GO:0046961">
    <property type="term" value="F:proton-transporting ATPase activity, rotational mechanism"/>
    <property type="evidence" value="ECO:0007669"/>
    <property type="project" value="InterPro"/>
</dbReference>
<evidence type="ECO:0000256" key="5">
    <source>
        <dbReference type="RuleBase" id="RU364010"/>
    </source>
</evidence>